<gene>
    <name evidence="1" type="ORF">LCGC14_2885800</name>
</gene>
<feature type="non-terminal residue" evidence="1">
    <location>
        <position position="1"/>
    </location>
</feature>
<feature type="non-terminal residue" evidence="1">
    <location>
        <position position="389"/>
    </location>
</feature>
<dbReference type="AlphaFoldDB" id="A0A0F8YKH4"/>
<accession>A0A0F8YKH4</accession>
<dbReference type="EMBL" id="LAZR01056416">
    <property type="protein sequence ID" value="KKK74235.1"/>
    <property type="molecule type" value="Genomic_DNA"/>
</dbReference>
<reference evidence="1" key="1">
    <citation type="journal article" date="2015" name="Nature">
        <title>Complex archaea that bridge the gap between prokaryotes and eukaryotes.</title>
        <authorList>
            <person name="Spang A."/>
            <person name="Saw J.H."/>
            <person name="Jorgensen S.L."/>
            <person name="Zaremba-Niedzwiedzka K."/>
            <person name="Martijn J."/>
            <person name="Lind A.E."/>
            <person name="van Eijk R."/>
            <person name="Schleper C."/>
            <person name="Guy L."/>
            <person name="Ettema T.J."/>
        </authorList>
    </citation>
    <scope>NUCLEOTIDE SEQUENCE</scope>
</reference>
<name>A0A0F8YKH4_9ZZZZ</name>
<evidence type="ECO:0000313" key="1">
    <source>
        <dbReference type="EMBL" id="KKK74235.1"/>
    </source>
</evidence>
<sequence length="389" mass="41119">VSQFVIGKRNNQPQRAVNLIPIASPLALTLYRLTITGTRFDFTTDVTPTVAEITAGLVAALAQDLWITITPYVAGDHVRLGGNVYICTTGGTSGATGPTGTGTGIVDGTVVWDFQGLTQDVVGTDNTTDLDVTSADAPGGSAAAGIPFDLETDRTLWLTIKDNTPDPGIAADLQAVRDINDDWYGVTGDWWDELTADAMATVIETLQRIHIWTNQDTDVLDPANLTDAFSNLNAKAFERSGGIWHSKPGDGFPSAAWIGSIFPLDPGETTWKFVTLTGVAADAFTGSEASALLAKKANNYVRVAGLDITQEGVMHQGEFIDTVRSLDFVAQRIAEDVFGHLKAQANAGRKVPYTDLGVASVQNIVDGRLQSATVPGGGPGQIFTTDPAP</sequence>
<organism evidence="1">
    <name type="scientific">marine sediment metagenome</name>
    <dbReference type="NCBI Taxonomy" id="412755"/>
    <lineage>
        <taxon>unclassified sequences</taxon>
        <taxon>metagenomes</taxon>
        <taxon>ecological metagenomes</taxon>
    </lineage>
</organism>
<protein>
    <submittedName>
        <fullName evidence="1">Uncharacterized protein</fullName>
    </submittedName>
</protein>
<dbReference type="Pfam" id="PF11863">
    <property type="entry name" value="DUF3383"/>
    <property type="match status" value="1"/>
</dbReference>
<comment type="caution">
    <text evidence="1">The sequence shown here is derived from an EMBL/GenBank/DDBJ whole genome shotgun (WGS) entry which is preliminary data.</text>
</comment>
<dbReference type="InterPro" id="IPR021808">
    <property type="entry name" value="DUF3383"/>
</dbReference>
<proteinExistence type="predicted"/>